<evidence type="ECO:0000313" key="5">
    <source>
        <dbReference type="Proteomes" id="UP000070250"/>
    </source>
</evidence>
<name>A0A127F567_STEDE</name>
<dbReference type="PATRIC" id="fig|465721.4.peg.66"/>
<dbReference type="InterPro" id="IPR051019">
    <property type="entry name" value="VLCFA-Steroid_DH"/>
</dbReference>
<reference evidence="4 5" key="1">
    <citation type="submission" date="2015-06" db="EMBL/GenBank/DDBJ databases">
        <title>A Comprehensive Approach to Explore the Metabolic and Phylogenetic Diversity of Bacterial Steroid Degradation in the Environment: Testosterone as an Example.</title>
        <authorList>
            <person name="Yang F.-C."/>
            <person name="Chen Y.-L."/>
            <person name="Yu C.-P."/>
            <person name="Tang S.-L."/>
            <person name="Wang P.-H."/>
            <person name="Ismail W."/>
            <person name="Wang C.-H."/>
            <person name="Yang C.-Y."/>
            <person name="Chiang Y.-R."/>
        </authorList>
    </citation>
    <scope>NUCLEOTIDE SEQUENCE [LARGE SCALE GENOMIC DNA]</scope>
    <source>
        <strain evidence="4 5">DSM 18526</strain>
    </source>
</reference>
<dbReference type="PANTHER" id="PTHR43899:SF13">
    <property type="entry name" value="RH59310P"/>
    <property type="match status" value="1"/>
</dbReference>
<proteinExistence type="inferred from homology"/>
<dbReference type="PRINTS" id="PR00081">
    <property type="entry name" value="GDHRDH"/>
</dbReference>
<dbReference type="AlphaFoldDB" id="A0A127F567"/>
<dbReference type="InterPro" id="IPR020904">
    <property type="entry name" value="Sc_DH/Rdtase_CS"/>
</dbReference>
<evidence type="ECO:0000256" key="3">
    <source>
        <dbReference type="ARBA" id="ARBA00023002"/>
    </source>
</evidence>
<dbReference type="Gene3D" id="3.40.50.720">
    <property type="entry name" value="NAD(P)-binding Rossmann-like Domain"/>
    <property type="match status" value="1"/>
</dbReference>
<dbReference type="PROSITE" id="PS00061">
    <property type="entry name" value="ADH_SHORT"/>
    <property type="match status" value="1"/>
</dbReference>
<dbReference type="OrthoDB" id="7301144at2"/>
<protein>
    <submittedName>
        <fullName evidence="4">Short-chain dehydrogenase</fullName>
    </submittedName>
</protein>
<organism evidence="4 5">
    <name type="scientific">Steroidobacter denitrificans</name>
    <dbReference type="NCBI Taxonomy" id="465721"/>
    <lineage>
        <taxon>Bacteria</taxon>
        <taxon>Pseudomonadati</taxon>
        <taxon>Pseudomonadota</taxon>
        <taxon>Gammaproteobacteria</taxon>
        <taxon>Steroidobacterales</taxon>
        <taxon>Steroidobacteraceae</taxon>
        <taxon>Steroidobacter</taxon>
    </lineage>
</organism>
<evidence type="ECO:0000256" key="1">
    <source>
        <dbReference type="ARBA" id="ARBA00004240"/>
    </source>
</evidence>
<dbReference type="Proteomes" id="UP000070250">
    <property type="component" value="Chromosome"/>
</dbReference>
<dbReference type="STRING" id="465721.ACG33_00300"/>
<evidence type="ECO:0000256" key="2">
    <source>
        <dbReference type="ARBA" id="ARBA00006484"/>
    </source>
</evidence>
<evidence type="ECO:0000313" key="4">
    <source>
        <dbReference type="EMBL" id="AMN45567.1"/>
    </source>
</evidence>
<dbReference type="SUPFAM" id="SSF51735">
    <property type="entry name" value="NAD(P)-binding Rossmann-fold domains"/>
    <property type="match status" value="1"/>
</dbReference>
<dbReference type="GO" id="GO:0016491">
    <property type="term" value="F:oxidoreductase activity"/>
    <property type="evidence" value="ECO:0007669"/>
    <property type="project" value="UniProtKB-KW"/>
</dbReference>
<dbReference type="PIRSF" id="PIRSF000126">
    <property type="entry name" value="11-beta-HSD1"/>
    <property type="match status" value="1"/>
</dbReference>
<dbReference type="EMBL" id="CP011971">
    <property type="protein sequence ID" value="AMN45567.1"/>
    <property type="molecule type" value="Genomic_DNA"/>
</dbReference>
<gene>
    <name evidence="4" type="ORF">ACG33_00300</name>
</gene>
<comment type="subcellular location">
    <subcellularLocation>
        <location evidence="1">Endoplasmic reticulum</location>
    </subcellularLocation>
</comment>
<dbReference type="PANTHER" id="PTHR43899">
    <property type="entry name" value="RH59310P"/>
    <property type="match status" value="1"/>
</dbReference>
<dbReference type="Pfam" id="PF00106">
    <property type="entry name" value="adh_short"/>
    <property type="match status" value="1"/>
</dbReference>
<dbReference type="InterPro" id="IPR036291">
    <property type="entry name" value="NAD(P)-bd_dom_sf"/>
</dbReference>
<dbReference type="KEGG" id="sdf:ACG33_00300"/>
<sequence length="285" mass="30452">MTTPRDLKEKFKEKYGPWALVTGASSGIGEQFARQLARNGINLLLVARRADRLARLAQELGRRRGLQIEPIIVDLAESEAVDRIVAAIGDRDLGLLVSNAGFGLKGDFAAAARGRIEAMLNVNARTPLLLAHALLPRLRARGRGGIILTGSVEGEAPYPFSTAYAATKAFVHSLGMGLHGELAGSGVDMLVLAPGATDTEAITLQGFKPELMPNLMSPVDVVKQALHQLGKTPLHVPGVENRKYVNMMRRMPRDKLIAFNAQAVLAALDAGAAPADARQASDQQD</sequence>
<comment type="similarity">
    <text evidence="2">Belongs to the short-chain dehydrogenases/reductases (SDR) family.</text>
</comment>
<keyword evidence="5" id="KW-1185">Reference proteome</keyword>
<dbReference type="InterPro" id="IPR002347">
    <property type="entry name" value="SDR_fam"/>
</dbReference>
<accession>A0A127F567</accession>
<dbReference type="RefSeq" id="WP_066917838.1">
    <property type="nucleotide sequence ID" value="NZ_CP011971.1"/>
</dbReference>
<keyword evidence="3" id="KW-0560">Oxidoreductase</keyword>